<dbReference type="Proteomes" id="UP001219037">
    <property type="component" value="Chromosome"/>
</dbReference>
<dbReference type="RefSeq" id="WP_278158199.1">
    <property type="nucleotide sequence ID" value="NZ_CP121252.1"/>
</dbReference>
<proteinExistence type="predicted"/>
<evidence type="ECO:0000259" key="3">
    <source>
        <dbReference type="Pfam" id="PF13406"/>
    </source>
</evidence>
<dbReference type="SUPFAM" id="SSF53955">
    <property type="entry name" value="Lysozyme-like"/>
    <property type="match status" value="1"/>
</dbReference>
<feature type="transmembrane region" description="Helical" evidence="2">
    <location>
        <begin position="12"/>
        <end position="36"/>
    </location>
</feature>
<keyword evidence="4" id="KW-0808">Transferase</keyword>
<protein>
    <submittedName>
        <fullName evidence="4">Lytic murein transglycosylase</fullName>
        <ecNumber evidence="4">2.4.-.-</ecNumber>
    </submittedName>
</protein>
<feature type="region of interest" description="Disordered" evidence="1">
    <location>
        <begin position="47"/>
        <end position="70"/>
    </location>
</feature>
<keyword evidence="2" id="KW-0472">Membrane</keyword>
<evidence type="ECO:0000256" key="1">
    <source>
        <dbReference type="SAM" id="MobiDB-lite"/>
    </source>
</evidence>
<evidence type="ECO:0000313" key="5">
    <source>
        <dbReference type="Proteomes" id="UP001219037"/>
    </source>
</evidence>
<dbReference type="EC" id="2.4.-.-" evidence="4"/>
<dbReference type="InterPro" id="IPR023346">
    <property type="entry name" value="Lysozyme-like_dom_sf"/>
</dbReference>
<feature type="domain" description="Transglycosylase SLT" evidence="3">
    <location>
        <begin position="190"/>
        <end position="261"/>
    </location>
</feature>
<dbReference type="InterPro" id="IPR043426">
    <property type="entry name" value="MltB-like"/>
</dbReference>
<gene>
    <name evidence="4" type="ORF">P8192_02375</name>
</gene>
<dbReference type="EMBL" id="CP121252">
    <property type="protein sequence ID" value="WFP16991.1"/>
    <property type="molecule type" value="Genomic_DNA"/>
</dbReference>
<dbReference type="Gene3D" id="1.10.530.10">
    <property type="match status" value="1"/>
</dbReference>
<dbReference type="PANTHER" id="PTHR30163">
    <property type="entry name" value="MEMBRANE-BOUND LYTIC MUREIN TRANSGLYCOSYLASE B"/>
    <property type="match status" value="1"/>
</dbReference>
<keyword evidence="5" id="KW-1185">Reference proteome</keyword>
<dbReference type="CDD" id="cd13399">
    <property type="entry name" value="Slt35-like"/>
    <property type="match status" value="1"/>
</dbReference>
<dbReference type="Pfam" id="PF13406">
    <property type="entry name" value="SLT_2"/>
    <property type="match status" value="1"/>
</dbReference>
<keyword evidence="4" id="KW-0328">Glycosyltransferase</keyword>
<accession>A0ABY8H7T7</accession>
<evidence type="ECO:0000256" key="2">
    <source>
        <dbReference type="SAM" id="Phobius"/>
    </source>
</evidence>
<dbReference type="GO" id="GO:0016757">
    <property type="term" value="F:glycosyltransferase activity"/>
    <property type="evidence" value="ECO:0007669"/>
    <property type="project" value="UniProtKB-KW"/>
</dbReference>
<keyword evidence="2" id="KW-0812">Transmembrane</keyword>
<dbReference type="PANTHER" id="PTHR30163:SF8">
    <property type="entry name" value="LYTIC MUREIN TRANSGLYCOSYLASE"/>
    <property type="match status" value="1"/>
</dbReference>
<reference evidence="4 5" key="1">
    <citation type="submission" date="2023-04" db="EMBL/GenBank/DDBJ databases">
        <title>Funneling lignin-derived compounds into biodiesel using alkali-halophilic Citricoccus sp. P2.</title>
        <authorList>
            <person name="Luo C.-B."/>
        </authorList>
    </citation>
    <scope>NUCLEOTIDE SEQUENCE [LARGE SCALE GENOMIC DNA]</scope>
    <source>
        <strain evidence="4 5">P2</strain>
    </source>
</reference>
<sequence length="275" mass="28726">MSASRSFALSTVLFFVITAVSVVVLGLVVVGGYLAVRLVVESSQPEDYEVSRDPNAAPGELATEQPLSSDGEDLLAGVSAEEQGAISELVDPAWVAEVSEATGIPSRALAAYAGADAHLRQTQNCSVGWNTLAGIGFVESRHGTLQGGTIEADGVARPEIIGIALDGTTTALIWDTDDGVLDGDPEYDRAVGPMQFIPETWNRWGVDGSGDGVASPHQIDDAALTAASYLCRSRSGLEDSSSWIAAIRSYNDSVEYQNQVAEAASRYAAEASAEG</sequence>
<organism evidence="4 5">
    <name type="scientific">Citricoccus muralis</name>
    <dbReference type="NCBI Taxonomy" id="169134"/>
    <lineage>
        <taxon>Bacteria</taxon>
        <taxon>Bacillati</taxon>
        <taxon>Actinomycetota</taxon>
        <taxon>Actinomycetes</taxon>
        <taxon>Micrococcales</taxon>
        <taxon>Micrococcaceae</taxon>
        <taxon>Citricoccus</taxon>
    </lineage>
</organism>
<dbReference type="InterPro" id="IPR031304">
    <property type="entry name" value="SLT_2"/>
</dbReference>
<keyword evidence="2" id="KW-1133">Transmembrane helix</keyword>
<name>A0ABY8H7T7_9MICC</name>
<evidence type="ECO:0000313" key="4">
    <source>
        <dbReference type="EMBL" id="WFP16991.1"/>
    </source>
</evidence>